<proteinExistence type="predicted"/>
<reference evidence="2 3" key="1">
    <citation type="journal article" date="2014" name="Syst. Appl. Microbiol.">
        <title>Complete genomes of freshwater sulfur oxidizers Sulfuricella denitrificans skB26 and Sulfuritalea hydrogenivorans sk43H: genetic insights into the sulfur oxidation pathway of betaproteobacteria.</title>
        <authorList>
            <person name="Watanabe T."/>
            <person name="Kojima H."/>
            <person name="Fukui M."/>
        </authorList>
    </citation>
    <scope>NUCLEOTIDE SEQUENCE [LARGE SCALE GENOMIC DNA]</scope>
    <source>
        <strain evidence="2">DSM22779</strain>
    </source>
</reference>
<organism evidence="2 3">
    <name type="scientific">Sulfuritalea hydrogenivorans sk43H</name>
    <dbReference type="NCBI Taxonomy" id="1223802"/>
    <lineage>
        <taxon>Bacteria</taxon>
        <taxon>Pseudomonadati</taxon>
        <taxon>Pseudomonadota</taxon>
        <taxon>Betaproteobacteria</taxon>
        <taxon>Nitrosomonadales</taxon>
        <taxon>Sterolibacteriaceae</taxon>
        <taxon>Sulfuritalea</taxon>
    </lineage>
</organism>
<dbReference type="Proteomes" id="UP000031637">
    <property type="component" value="Chromosome"/>
</dbReference>
<gene>
    <name evidence="2" type="ORF">SUTH_00832</name>
</gene>
<evidence type="ECO:0000313" key="2">
    <source>
        <dbReference type="EMBL" id="BAO28640.1"/>
    </source>
</evidence>
<keyword evidence="1" id="KW-1133">Transmembrane helix</keyword>
<accession>W0SD00</accession>
<dbReference type="EMBL" id="AP012547">
    <property type="protein sequence ID" value="BAO28640.1"/>
    <property type="molecule type" value="Genomic_DNA"/>
</dbReference>
<keyword evidence="3" id="KW-1185">Reference proteome</keyword>
<keyword evidence="1" id="KW-0472">Membrane</keyword>
<evidence type="ECO:0000313" key="3">
    <source>
        <dbReference type="Proteomes" id="UP000031637"/>
    </source>
</evidence>
<evidence type="ECO:0000256" key="1">
    <source>
        <dbReference type="SAM" id="Phobius"/>
    </source>
</evidence>
<dbReference type="OrthoDB" id="8536494at2"/>
<protein>
    <submittedName>
        <fullName evidence="2">Mannose-sensitive agglutinin (MSHA) biogenesis protein MshP</fullName>
    </submittedName>
</protein>
<dbReference type="AlphaFoldDB" id="W0SD00"/>
<feature type="transmembrane region" description="Helical" evidence="1">
    <location>
        <begin position="12"/>
        <end position="33"/>
    </location>
</feature>
<dbReference type="STRING" id="1223802.SUTH_00832"/>
<keyword evidence="1" id="KW-0812">Transmembrane</keyword>
<dbReference type="RefSeq" id="WP_041097315.1">
    <property type="nucleotide sequence ID" value="NZ_AP012547.1"/>
</dbReference>
<dbReference type="KEGG" id="shd:SUTH_00832"/>
<sequence>MSTTRPDRRSGGFAIVSAIFILVVLAGLAAFVVSVTSTQHVTFAQDVQSARAYQAARAGTEWGIQRWLAATPSVTCSGATLSFADPDLSGFQTVVTASTTTGGGVNFCVITATATPTGASPGALGYVERQLRVVVEGNP</sequence>
<name>W0SD00_9PROT</name>
<dbReference type="HOGENOM" id="CLU_125980_0_0_4"/>